<sequence>MRQPESRRDGVHHIEGTLERTEKLDALRGTPGRHALRLKIHLFLQPRLPFTLDHRVGLFKAFSQVAALGVITVYTIVLAPDQLFTGLRLIYRKDRRQRLYPDLDGVHRPFEALAVWRGDKRHRLRRVIDLRRGKRRIVLAHYRDIILAGNILRRDQHRPRPLKGGKCFYSLQHAARHLRADNAAYPAAGNIYVLKKLDLSRDLDGTVKARQRFSNDPELFAHRRTSQLEFPC</sequence>
<dbReference type="EMBL" id="VSSQ01010835">
    <property type="protein sequence ID" value="MPM45339.1"/>
    <property type="molecule type" value="Genomic_DNA"/>
</dbReference>
<protein>
    <submittedName>
        <fullName evidence="2">Uncharacterized protein</fullName>
    </submittedName>
</protein>
<keyword evidence="1" id="KW-0812">Transmembrane</keyword>
<evidence type="ECO:0000256" key="1">
    <source>
        <dbReference type="SAM" id="Phobius"/>
    </source>
</evidence>
<keyword evidence="1" id="KW-0472">Membrane</keyword>
<dbReference type="AlphaFoldDB" id="A0A644ZWJ0"/>
<name>A0A644ZWJ0_9ZZZZ</name>
<evidence type="ECO:0000313" key="2">
    <source>
        <dbReference type="EMBL" id="MPM45339.1"/>
    </source>
</evidence>
<accession>A0A644ZWJ0</accession>
<organism evidence="2">
    <name type="scientific">bioreactor metagenome</name>
    <dbReference type="NCBI Taxonomy" id="1076179"/>
    <lineage>
        <taxon>unclassified sequences</taxon>
        <taxon>metagenomes</taxon>
        <taxon>ecological metagenomes</taxon>
    </lineage>
</organism>
<proteinExistence type="predicted"/>
<feature type="transmembrane region" description="Helical" evidence="1">
    <location>
        <begin position="65"/>
        <end position="91"/>
    </location>
</feature>
<keyword evidence="1" id="KW-1133">Transmembrane helix</keyword>
<comment type="caution">
    <text evidence="2">The sequence shown here is derived from an EMBL/GenBank/DDBJ whole genome shotgun (WGS) entry which is preliminary data.</text>
</comment>
<reference evidence="2" key="1">
    <citation type="submission" date="2019-08" db="EMBL/GenBank/DDBJ databases">
        <authorList>
            <person name="Kucharzyk K."/>
            <person name="Murdoch R.W."/>
            <person name="Higgins S."/>
            <person name="Loffler F."/>
        </authorList>
    </citation>
    <scope>NUCLEOTIDE SEQUENCE</scope>
</reference>
<gene>
    <name evidence="2" type="ORF">SDC9_92026</name>
</gene>